<dbReference type="NCBIfam" id="TIGR01641">
    <property type="entry name" value="phageSPP1_gp7"/>
    <property type="match status" value="1"/>
</dbReference>
<feature type="domain" description="Phage head morphogenesis" evidence="1">
    <location>
        <begin position="59"/>
        <end position="190"/>
    </location>
</feature>
<sequence length="282" mass="32801">MSITTPELAYCMTLPPKRAIGYLQSKGYKITWDWEELWQETHSRAFTVAKVTRLDILEDIRQALQHTLDEGKTDRWFRQELEPTLRRKGWWGTKETDDLVTGERVTVQQGSPWRLDTIFRTNMSVLYSAGRWAEQMENVDDRPYWMYTGISDNHTRKGHLALHGLVFRSDDPFWQAFYPPNGWRCRCSVIALSHDDVRAKGMKVMNSGKAMGWELKLVSQKTGEMQPVATFNTGITKVATDVGWSYSPGAAYRPDLTRYQGELSGLARRELRRQNEQSYYHH</sequence>
<dbReference type="AlphaFoldDB" id="A0A4R4J2P5"/>
<evidence type="ECO:0000313" key="3">
    <source>
        <dbReference type="Proteomes" id="UP000295550"/>
    </source>
</evidence>
<gene>
    <name evidence="2" type="ORF">C5468_18160</name>
</gene>
<comment type="caution">
    <text evidence="2">The sequence shown here is derived from an EMBL/GenBank/DDBJ whole genome shotgun (WGS) entry which is preliminary data.</text>
</comment>
<dbReference type="RefSeq" id="WP_132347181.1">
    <property type="nucleotide sequence ID" value="NZ_CAWOLF010000020.1"/>
</dbReference>
<reference evidence="2 3" key="1">
    <citation type="journal article" date="2019" name="Int. J. Syst. Evol. Microbiol.">
        <title>Photorhabdus khanii subsp. guanajuatensis subsp. nov., isolated from Heterorhabditis atacamensis, and Photorhabdus luminescens subsp. mexicana subsp. nov., isolated from Heterorhabditis mexicana entomopathogenic nematodes.</title>
        <authorList>
            <person name="Machado R.A.R."/>
            <person name="Bruno P."/>
            <person name="Arce C.C.M."/>
            <person name="Liechti N."/>
            <person name="Kohler A."/>
            <person name="Bernal J."/>
            <person name="Bruggmann R."/>
            <person name="Turlings T.C.J."/>
        </authorList>
    </citation>
    <scope>NUCLEOTIDE SEQUENCE [LARGE SCALE GENOMIC DNA]</scope>
    <source>
        <strain evidence="2 3">MEX47-22</strain>
    </source>
</reference>
<evidence type="ECO:0000259" key="1">
    <source>
        <dbReference type="Pfam" id="PF04233"/>
    </source>
</evidence>
<protein>
    <submittedName>
        <fullName evidence="2">Phage head morphogenesis protein</fullName>
    </submittedName>
</protein>
<dbReference type="Proteomes" id="UP000295550">
    <property type="component" value="Unassembled WGS sequence"/>
</dbReference>
<dbReference type="Pfam" id="PF04233">
    <property type="entry name" value="Phage_Mu_F"/>
    <property type="match status" value="1"/>
</dbReference>
<dbReference type="InterPro" id="IPR006528">
    <property type="entry name" value="Phage_head_morphogenesis_dom"/>
</dbReference>
<proteinExistence type="predicted"/>
<evidence type="ECO:0000313" key="2">
    <source>
        <dbReference type="EMBL" id="TDB47728.1"/>
    </source>
</evidence>
<organism evidence="2 3">
    <name type="scientific">Photorhabdus luminescens subsp. mexicana</name>
    <dbReference type="NCBI Taxonomy" id="2100167"/>
    <lineage>
        <taxon>Bacteria</taxon>
        <taxon>Pseudomonadati</taxon>
        <taxon>Pseudomonadota</taxon>
        <taxon>Gammaproteobacteria</taxon>
        <taxon>Enterobacterales</taxon>
        <taxon>Morganellaceae</taxon>
        <taxon>Photorhabdus</taxon>
    </lineage>
</organism>
<accession>A0A4R4J2P5</accession>
<dbReference type="EMBL" id="PUJX01000020">
    <property type="protein sequence ID" value="TDB47728.1"/>
    <property type="molecule type" value="Genomic_DNA"/>
</dbReference>
<name>A0A4R4J2P5_PHOLU</name>